<feature type="compositionally biased region" description="Low complexity" evidence="3">
    <location>
        <begin position="479"/>
        <end position="500"/>
    </location>
</feature>
<dbReference type="EMBL" id="HBUF01392256">
    <property type="protein sequence ID" value="CAG6734320.1"/>
    <property type="molecule type" value="Transcribed_RNA"/>
</dbReference>
<feature type="region of interest" description="Disordered" evidence="3">
    <location>
        <begin position="199"/>
        <end position="218"/>
    </location>
</feature>
<dbReference type="GO" id="GO:0000932">
    <property type="term" value="C:P-body"/>
    <property type="evidence" value="ECO:0007669"/>
    <property type="project" value="TreeGrafter"/>
</dbReference>
<keyword evidence="2" id="KW-0963">Cytoplasm</keyword>
<dbReference type="InterPro" id="IPR037093">
    <property type="entry name" value="PHAT_dom_sf"/>
</dbReference>
<dbReference type="GO" id="GO:0030371">
    <property type="term" value="F:translation repressor activity"/>
    <property type="evidence" value="ECO:0007669"/>
    <property type="project" value="InterPro"/>
</dbReference>
<feature type="region of interest" description="Disordered" evidence="3">
    <location>
        <begin position="472"/>
        <end position="513"/>
    </location>
</feature>
<dbReference type="GO" id="GO:0000289">
    <property type="term" value="P:nuclear-transcribed mRNA poly(A) tail shortening"/>
    <property type="evidence" value="ECO:0007669"/>
    <property type="project" value="TreeGrafter"/>
</dbReference>
<evidence type="ECO:0000256" key="1">
    <source>
        <dbReference type="ARBA" id="ARBA00004496"/>
    </source>
</evidence>
<dbReference type="Pfam" id="PF26034">
    <property type="entry name" value="PHAT_SMAUG"/>
    <property type="match status" value="1"/>
</dbReference>
<sequence>MHFQAQMSTLLHWLEQWNECSKTVAVVTLLTKLGPISAKFVAIALQQSLANLPQLELQEQEANNPGFISGLLDEKKDLAFAQLLAHVPLLHPNNTDAKTQYLSLFERLLPYATETSSCVESVQQLFTYIVIHPAFKHEKEQILVWKRFLENTISKIGLSRTNSQKGKQLHPSFYEAEATTPVGLNETGSFDSIFVNESSTPVSHCSEPTRTKRSSSLTPPILFPSVSEEALVQGSRRLSLSDQVQSSCSTLSPHSSLNSSSSESQLDDLKTEFLQKDVKAWLKYLRLHKYGPLFANLTYEQILAIDETSFDNIIDPQVSVTQGAKRKIISSIRKLHDRYSVLSQLEQDVLIGNLKTVKHILNEIKILLITPMKLVAEDDISVNLHQNIPAQIIKLFGKVYSQLFIIQVQPEEYGELCSVVELFISCMELILNLQSFNRQQKIVVNTWRIKVNSCLSKSHKMHGYVFRPKSSLGPFNKQSPGSPLTKSPTTPLPSTSSSSTNQGKGPPPTSEFDHLVRSVVELGME</sequence>
<accession>A0A8D8WTE1</accession>
<dbReference type="InterPro" id="IPR013761">
    <property type="entry name" value="SAM/pointed_sf"/>
</dbReference>
<organism evidence="5">
    <name type="scientific">Cacopsylla melanoneura</name>
    <dbReference type="NCBI Taxonomy" id="428564"/>
    <lineage>
        <taxon>Eukaryota</taxon>
        <taxon>Metazoa</taxon>
        <taxon>Ecdysozoa</taxon>
        <taxon>Arthropoda</taxon>
        <taxon>Hexapoda</taxon>
        <taxon>Insecta</taxon>
        <taxon>Pterygota</taxon>
        <taxon>Neoptera</taxon>
        <taxon>Paraneoptera</taxon>
        <taxon>Hemiptera</taxon>
        <taxon>Sternorrhyncha</taxon>
        <taxon>Psylloidea</taxon>
        <taxon>Psyllidae</taxon>
        <taxon>Psyllinae</taxon>
        <taxon>Cacopsylla</taxon>
    </lineage>
</organism>
<evidence type="ECO:0000256" key="3">
    <source>
        <dbReference type="SAM" id="MobiDB-lite"/>
    </source>
</evidence>
<evidence type="ECO:0000256" key="2">
    <source>
        <dbReference type="ARBA" id="ARBA00022490"/>
    </source>
</evidence>
<dbReference type="AlphaFoldDB" id="A0A8D8WTE1"/>
<reference evidence="5" key="1">
    <citation type="submission" date="2021-05" db="EMBL/GenBank/DDBJ databases">
        <authorList>
            <person name="Alioto T."/>
            <person name="Alioto T."/>
            <person name="Gomez Garrido J."/>
        </authorList>
    </citation>
    <scope>NUCLEOTIDE SEQUENCE</scope>
</reference>
<proteinExistence type="predicted"/>
<evidence type="ECO:0000259" key="4">
    <source>
        <dbReference type="Pfam" id="PF26034"/>
    </source>
</evidence>
<feature type="domain" description="SMAUG/ZCCHC2-like PHAT" evidence="4">
    <location>
        <begin position="56"/>
        <end position="152"/>
    </location>
</feature>
<dbReference type="EMBL" id="HBUF01223533">
    <property type="protein sequence ID" value="CAG6670503.1"/>
    <property type="molecule type" value="Transcribed_RNA"/>
</dbReference>
<dbReference type="GO" id="GO:0003729">
    <property type="term" value="F:mRNA binding"/>
    <property type="evidence" value="ECO:0007669"/>
    <property type="project" value="TreeGrafter"/>
</dbReference>
<dbReference type="InterPro" id="IPR050897">
    <property type="entry name" value="SMAUG/VTS1_RNA-bind"/>
</dbReference>
<dbReference type="EMBL" id="HBUF01564379">
    <property type="protein sequence ID" value="CAG6763815.1"/>
    <property type="molecule type" value="Transcribed_RNA"/>
</dbReference>
<name>A0A8D8WTE1_9HEMI</name>
<comment type="subcellular location">
    <subcellularLocation>
        <location evidence="1">Cytoplasm</location>
    </subcellularLocation>
</comment>
<dbReference type="EMBL" id="HBUF01132120">
    <property type="protein sequence ID" value="CAG6644400.1"/>
    <property type="molecule type" value="Transcribed_RNA"/>
</dbReference>
<dbReference type="Gene3D" id="1.25.40.170">
    <property type="entry name" value="Smaug, PHAT domain"/>
    <property type="match status" value="1"/>
</dbReference>
<dbReference type="SUPFAM" id="SSF47769">
    <property type="entry name" value="SAM/Pointed domain"/>
    <property type="match status" value="1"/>
</dbReference>
<evidence type="ECO:0000313" key="5">
    <source>
        <dbReference type="EMBL" id="CAG6670503.1"/>
    </source>
</evidence>
<dbReference type="Gene3D" id="1.10.150.50">
    <property type="entry name" value="Transcription Factor, Ets-1"/>
    <property type="match status" value="1"/>
</dbReference>
<dbReference type="InterPro" id="IPR058599">
    <property type="entry name" value="PHAT_Smg/ZCCHC2-like"/>
</dbReference>
<protein>
    <submittedName>
        <fullName evidence="5">Protein Smaug homolog 1</fullName>
    </submittedName>
</protein>
<dbReference type="PANTHER" id="PTHR12515:SF5">
    <property type="entry name" value="PROTEIN SMAUG"/>
    <property type="match status" value="1"/>
</dbReference>
<dbReference type="PANTHER" id="PTHR12515">
    <property type="entry name" value="STERILE ALPHA MOTIF DOMAIN CONTAINING PROTEIN 4-RELATED"/>
    <property type="match status" value="1"/>
</dbReference>